<protein>
    <submittedName>
        <fullName evidence="1">Uncharacterized protein</fullName>
    </submittedName>
</protein>
<sequence>MKSSAFASTSSSSLHDVASTLAVCGLRLSTSSSSSRSIEPLLSLADFRISALPDPPLGSSPCMDSDLYRLDKFMDCSRCKSEGLRASSGCSGSASGCTCCVCAFVGS</sequence>
<proteinExistence type="predicted"/>
<evidence type="ECO:0000313" key="2">
    <source>
        <dbReference type="Proteomes" id="UP001374535"/>
    </source>
</evidence>
<dbReference type="Proteomes" id="UP001374535">
    <property type="component" value="Chromosome 5"/>
</dbReference>
<dbReference type="AlphaFoldDB" id="A0AAQ3RYT7"/>
<name>A0AAQ3RYT7_VIGMU</name>
<keyword evidence="2" id="KW-1185">Reference proteome</keyword>
<reference evidence="1 2" key="1">
    <citation type="journal article" date="2023" name="Life. Sci Alliance">
        <title>Evolutionary insights into 3D genome organization and epigenetic landscape of Vigna mungo.</title>
        <authorList>
            <person name="Junaid A."/>
            <person name="Singh B."/>
            <person name="Bhatia S."/>
        </authorList>
    </citation>
    <scope>NUCLEOTIDE SEQUENCE [LARGE SCALE GENOMIC DNA]</scope>
    <source>
        <strain evidence="1">Urdbean</strain>
    </source>
</reference>
<evidence type="ECO:0000313" key="1">
    <source>
        <dbReference type="EMBL" id="WVZ12999.1"/>
    </source>
</evidence>
<organism evidence="1 2">
    <name type="scientific">Vigna mungo</name>
    <name type="common">Black gram</name>
    <name type="synonym">Phaseolus mungo</name>
    <dbReference type="NCBI Taxonomy" id="3915"/>
    <lineage>
        <taxon>Eukaryota</taxon>
        <taxon>Viridiplantae</taxon>
        <taxon>Streptophyta</taxon>
        <taxon>Embryophyta</taxon>
        <taxon>Tracheophyta</taxon>
        <taxon>Spermatophyta</taxon>
        <taxon>Magnoliopsida</taxon>
        <taxon>eudicotyledons</taxon>
        <taxon>Gunneridae</taxon>
        <taxon>Pentapetalae</taxon>
        <taxon>rosids</taxon>
        <taxon>fabids</taxon>
        <taxon>Fabales</taxon>
        <taxon>Fabaceae</taxon>
        <taxon>Papilionoideae</taxon>
        <taxon>50 kb inversion clade</taxon>
        <taxon>NPAAA clade</taxon>
        <taxon>indigoferoid/millettioid clade</taxon>
        <taxon>Phaseoleae</taxon>
        <taxon>Vigna</taxon>
    </lineage>
</organism>
<gene>
    <name evidence="1" type="ORF">V8G54_017529</name>
</gene>
<dbReference type="EMBL" id="CP144696">
    <property type="protein sequence ID" value="WVZ12999.1"/>
    <property type="molecule type" value="Genomic_DNA"/>
</dbReference>
<accession>A0AAQ3RYT7</accession>